<sequence>MALGRIVDAEDTLYIGHSSIRDADGTMLVINWKLGAAKPFFNASPQDPHGLISKRTFEFDGHNVVDFEETVFAALARQIEALDAKADEPLQKGPDAALLRELNRKRSGEMREIVRTIQAAQYDLITAPMDQVLVIQGGPGTGKTAILMHRVSWLLFNNQSRLPAHEVLVVGPNTTFTRYIKGLLPSLGDHDVKHLSINRLAPAVPIGRTDTPEAARLKGEARLSKLLRIALATRINPPSSAMLTTVRGNNRQVRLDLEKVTEAFNSTLRQQGPYNVRRRSLRDRVKTLIQHADRRLTPSALGTAAADLTDRIWPRLAATDLVGELFAAPDRLKTPASEDFNAEELALLHRGSRKGPGDETWSEADLALLDEADALLNGTPQRYGLIVVDEAQDLSAMQLRSIARRSSSGAITLVGDIAQSTGAAARDNWSDVLAHLPRKHPHQVEDLKYGYRVPRQVYEFAAPLLATAAPGVAQPTVVRDAPADPGRHHVTPARRAAATVEIAQAHAGKGRFVGIVCAESCRQELEQALTEQEVAWMDADQGELGSSINVVSPRGAKGLEFDSVIVVEPAHIAREDPRGERLLYIALTRTTKFLDVVYADPNVPPLDLPNQAPVLEPAESAELPASTPVIRPRLARSGPSQADPLVEPIAQALAQEFQETVYCTVNEGIYMQVLKRVSELLSKETEETRDQRG</sequence>
<dbReference type="EMBL" id="QGKS01000285">
    <property type="protein sequence ID" value="PWR12673.1"/>
    <property type="molecule type" value="Genomic_DNA"/>
</dbReference>
<dbReference type="InterPro" id="IPR000212">
    <property type="entry name" value="DNA_helicase_UvrD/REP"/>
</dbReference>
<dbReference type="AlphaFoldDB" id="A0A317DIN8"/>
<evidence type="ECO:0000256" key="1">
    <source>
        <dbReference type="ARBA" id="ARBA00022741"/>
    </source>
</evidence>
<dbReference type="Pfam" id="PF00580">
    <property type="entry name" value="UvrD-helicase"/>
    <property type="match status" value="1"/>
</dbReference>
<evidence type="ECO:0000256" key="3">
    <source>
        <dbReference type="ARBA" id="ARBA00022806"/>
    </source>
</evidence>
<evidence type="ECO:0000256" key="4">
    <source>
        <dbReference type="ARBA" id="ARBA00022840"/>
    </source>
</evidence>
<dbReference type="InterPro" id="IPR027417">
    <property type="entry name" value="P-loop_NTPase"/>
</dbReference>
<keyword evidence="1 5" id="KW-0547">Nucleotide-binding</keyword>
<dbReference type="Gene3D" id="3.40.50.300">
    <property type="entry name" value="P-loop containing nucleotide triphosphate hydrolases"/>
    <property type="match status" value="2"/>
</dbReference>
<dbReference type="GO" id="GO:0043138">
    <property type="term" value="F:3'-5' DNA helicase activity"/>
    <property type="evidence" value="ECO:0007669"/>
    <property type="project" value="TreeGrafter"/>
</dbReference>
<keyword evidence="4 5" id="KW-0067">ATP-binding</keyword>
<proteinExistence type="predicted"/>
<dbReference type="PROSITE" id="PS51198">
    <property type="entry name" value="UVRD_HELICASE_ATP_BIND"/>
    <property type="match status" value="1"/>
</dbReference>
<dbReference type="GO" id="GO:0003677">
    <property type="term" value="F:DNA binding"/>
    <property type="evidence" value="ECO:0007669"/>
    <property type="project" value="InterPro"/>
</dbReference>
<dbReference type="OrthoDB" id="3400185at2"/>
<evidence type="ECO:0000259" key="6">
    <source>
        <dbReference type="PROSITE" id="PS51198"/>
    </source>
</evidence>
<dbReference type="GO" id="GO:0016787">
    <property type="term" value="F:hydrolase activity"/>
    <property type="evidence" value="ECO:0007669"/>
    <property type="project" value="UniProtKB-UniRule"/>
</dbReference>
<feature type="binding site" evidence="5">
    <location>
        <begin position="137"/>
        <end position="144"/>
    </location>
    <ligand>
        <name>ATP</name>
        <dbReference type="ChEBI" id="CHEBI:30616"/>
    </ligand>
</feature>
<organism evidence="7 8">
    <name type="scientific">Micromonospora sicca</name>
    <dbReference type="NCBI Taxonomy" id="2202420"/>
    <lineage>
        <taxon>Bacteria</taxon>
        <taxon>Bacillati</taxon>
        <taxon>Actinomycetota</taxon>
        <taxon>Actinomycetes</taxon>
        <taxon>Micromonosporales</taxon>
        <taxon>Micromonosporaceae</taxon>
        <taxon>Micromonospora</taxon>
    </lineage>
</organism>
<dbReference type="GO" id="GO:0005829">
    <property type="term" value="C:cytosol"/>
    <property type="evidence" value="ECO:0007669"/>
    <property type="project" value="TreeGrafter"/>
</dbReference>
<dbReference type="PANTHER" id="PTHR11070:SF45">
    <property type="entry name" value="DNA 3'-5' HELICASE"/>
    <property type="match status" value="1"/>
</dbReference>
<name>A0A317DIN8_9ACTN</name>
<evidence type="ECO:0000256" key="5">
    <source>
        <dbReference type="PROSITE-ProRule" id="PRU00560"/>
    </source>
</evidence>
<dbReference type="InterPro" id="IPR014016">
    <property type="entry name" value="UvrD-like_ATP-bd"/>
</dbReference>
<dbReference type="GO" id="GO:0000725">
    <property type="term" value="P:recombinational repair"/>
    <property type="evidence" value="ECO:0007669"/>
    <property type="project" value="TreeGrafter"/>
</dbReference>
<evidence type="ECO:0000313" key="8">
    <source>
        <dbReference type="Proteomes" id="UP000246050"/>
    </source>
</evidence>
<keyword evidence="2 5" id="KW-0378">Hydrolase</keyword>
<dbReference type="PANTHER" id="PTHR11070">
    <property type="entry name" value="UVRD / RECB / PCRA DNA HELICASE FAMILY MEMBER"/>
    <property type="match status" value="1"/>
</dbReference>
<dbReference type="Proteomes" id="UP000246050">
    <property type="component" value="Unassembled WGS sequence"/>
</dbReference>
<comment type="caution">
    <text evidence="7">The sequence shown here is derived from an EMBL/GenBank/DDBJ whole genome shotgun (WGS) entry which is preliminary data.</text>
</comment>
<evidence type="ECO:0000313" key="7">
    <source>
        <dbReference type="EMBL" id="PWR12673.1"/>
    </source>
</evidence>
<protein>
    <recommendedName>
        <fullName evidence="6">UvrD-like helicase ATP-binding domain-containing protein</fullName>
    </recommendedName>
</protein>
<reference evidence="7 8" key="1">
    <citation type="submission" date="2018-05" db="EMBL/GenBank/DDBJ databases">
        <title>Micromonosporas from Atacama Desert.</title>
        <authorList>
            <person name="Carro L."/>
            <person name="Golinska P."/>
            <person name="Klenk H.-P."/>
            <person name="Goodfellow M."/>
        </authorList>
    </citation>
    <scope>NUCLEOTIDE SEQUENCE [LARGE SCALE GENOMIC DNA]</scope>
    <source>
        <strain evidence="7 8">4G51</strain>
    </source>
</reference>
<keyword evidence="3 5" id="KW-0347">Helicase</keyword>
<feature type="domain" description="UvrD-like helicase ATP-binding" evidence="6">
    <location>
        <begin position="116"/>
        <end position="454"/>
    </location>
</feature>
<dbReference type="GO" id="GO:0005524">
    <property type="term" value="F:ATP binding"/>
    <property type="evidence" value="ECO:0007669"/>
    <property type="project" value="UniProtKB-UniRule"/>
</dbReference>
<gene>
    <name evidence="7" type="ORF">DKT69_23240</name>
</gene>
<accession>A0A317DIN8</accession>
<dbReference type="SUPFAM" id="SSF52540">
    <property type="entry name" value="P-loop containing nucleoside triphosphate hydrolases"/>
    <property type="match status" value="1"/>
</dbReference>
<dbReference type="RefSeq" id="WP_109803622.1">
    <property type="nucleotide sequence ID" value="NZ_QGKS01000285.1"/>
</dbReference>
<evidence type="ECO:0000256" key="2">
    <source>
        <dbReference type="ARBA" id="ARBA00022801"/>
    </source>
</evidence>